<dbReference type="PANTHER" id="PTHR33908:SF11">
    <property type="entry name" value="MEMBRANE PROTEIN"/>
    <property type="match status" value="1"/>
</dbReference>
<feature type="transmembrane region" description="Helical" evidence="8">
    <location>
        <begin position="327"/>
        <end position="344"/>
    </location>
</feature>
<comment type="caution">
    <text evidence="9">The sequence shown here is derived from an EMBL/GenBank/DDBJ whole genome shotgun (WGS) entry which is preliminary data.</text>
</comment>
<feature type="transmembrane region" description="Helical" evidence="8">
    <location>
        <begin position="67"/>
        <end position="86"/>
    </location>
</feature>
<dbReference type="GO" id="GO:0016763">
    <property type="term" value="F:pentosyltransferase activity"/>
    <property type="evidence" value="ECO:0007669"/>
    <property type="project" value="TreeGrafter"/>
</dbReference>
<keyword evidence="7 8" id="KW-0472">Membrane</keyword>
<feature type="transmembrane region" description="Helical" evidence="8">
    <location>
        <begin position="119"/>
        <end position="137"/>
    </location>
</feature>
<keyword evidence="2" id="KW-1003">Cell membrane</keyword>
<name>A0A3A4R416_9BACT</name>
<feature type="transmembrane region" description="Helical" evidence="8">
    <location>
        <begin position="6"/>
        <end position="29"/>
    </location>
</feature>
<evidence type="ECO:0000256" key="3">
    <source>
        <dbReference type="ARBA" id="ARBA00022676"/>
    </source>
</evidence>
<dbReference type="InterPro" id="IPR050297">
    <property type="entry name" value="LipidA_mod_glycosyltrf_83"/>
</dbReference>
<keyword evidence="6 8" id="KW-1133">Transmembrane helix</keyword>
<evidence type="ECO:0008006" key="11">
    <source>
        <dbReference type="Google" id="ProtNLM"/>
    </source>
</evidence>
<accession>A0A3A4R416</accession>
<comment type="subcellular location">
    <subcellularLocation>
        <location evidence="1">Cell membrane</location>
        <topology evidence="1">Multi-pass membrane protein</topology>
    </subcellularLocation>
</comment>
<gene>
    <name evidence="9" type="ORF">C4541_05555</name>
</gene>
<keyword evidence="3" id="KW-0328">Glycosyltransferase</keyword>
<evidence type="ECO:0000256" key="1">
    <source>
        <dbReference type="ARBA" id="ARBA00004651"/>
    </source>
</evidence>
<evidence type="ECO:0000256" key="6">
    <source>
        <dbReference type="ARBA" id="ARBA00022989"/>
    </source>
</evidence>
<feature type="transmembrane region" description="Helical" evidence="8">
    <location>
        <begin position="302"/>
        <end position="321"/>
    </location>
</feature>
<proteinExistence type="predicted"/>
<feature type="transmembrane region" description="Helical" evidence="8">
    <location>
        <begin position="254"/>
        <end position="271"/>
    </location>
</feature>
<protein>
    <recommendedName>
        <fullName evidence="11">Glycosyltransferase RgtA/B/C/D-like domain-containing protein</fullName>
    </recommendedName>
</protein>
<evidence type="ECO:0000256" key="4">
    <source>
        <dbReference type="ARBA" id="ARBA00022679"/>
    </source>
</evidence>
<keyword evidence="4" id="KW-0808">Transferase</keyword>
<keyword evidence="5 8" id="KW-0812">Transmembrane</keyword>
<evidence type="ECO:0000313" key="9">
    <source>
        <dbReference type="EMBL" id="RJP59692.1"/>
    </source>
</evidence>
<evidence type="ECO:0000256" key="7">
    <source>
        <dbReference type="ARBA" id="ARBA00023136"/>
    </source>
</evidence>
<sequence>MNADTGKSYVIITIVMSVFVCLLVSLFLFRGYSLATYPYPLENGEGICMHMARLFWSGDLYRDMSSFPLIVANYPPVFFMLNFISFDSNPFLVGRVISILSILGSACVLFLAVRRELRCNFSALLTSACFLTLPWVVRGGIVCRVDMLGAFFSLAGFFYFIKNDKRSYIVAFIFLMMSLYTKHSLLTAPLACGLLMFRKDKKQAIHYCGVFIGVGLVIFGVLTALTKGHFYRHLITYNAYSYDIDRLVFHIKDFMRITGILWLMALPALLMRPFWKSPFIVYGIVALLSLFLTGRAGASHHYFFEATFGLCLMSGYGVHAICKDPHALIRYVAAIMLVCAYILFTRHPLQLFKVPEMRRRIDQLTVSAIRNEKGPVIAEDIGFILAAGKTVYLHPFAISKLIQQGSLNPDFLYSHLHKRYFSMYVLDSPVEKLSPMTRVRFTDEFFAVIHHWYKKDSQFASRTIYVRK</sequence>
<feature type="transmembrane region" description="Helical" evidence="8">
    <location>
        <begin position="92"/>
        <end position="112"/>
    </location>
</feature>
<dbReference type="EMBL" id="QZJZ01000044">
    <property type="protein sequence ID" value="RJP59692.1"/>
    <property type="molecule type" value="Genomic_DNA"/>
</dbReference>
<feature type="transmembrane region" description="Helical" evidence="8">
    <location>
        <begin position="204"/>
        <end position="225"/>
    </location>
</feature>
<organism evidence="9 10">
    <name type="scientific">Candidatus Auribacter fodinae</name>
    <dbReference type="NCBI Taxonomy" id="2093366"/>
    <lineage>
        <taxon>Bacteria</taxon>
        <taxon>Pseudomonadati</taxon>
        <taxon>Candidatus Auribacterota</taxon>
        <taxon>Candidatus Auribacteria</taxon>
        <taxon>Candidatus Auribacterales</taxon>
        <taxon>Candidatus Auribacteraceae</taxon>
        <taxon>Candidatus Auribacter</taxon>
    </lineage>
</organism>
<dbReference type="AlphaFoldDB" id="A0A3A4R416"/>
<reference evidence="9 10" key="1">
    <citation type="journal article" date="2017" name="ISME J.">
        <title>Energy and carbon metabolisms in a deep terrestrial subsurface fluid microbial community.</title>
        <authorList>
            <person name="Momper L."/>
            <person name="Jungbluth S.P."/>
            <person name="Lee M.D."/>
            <person name="Amend J.P."/>
        </authorList>
    </citation>
    <scope>NUCLEOTIDE SEQUENCE [LARGE SCALE GENOMIC DNA]</scope>
    <source>
        <strain evidence="9">SURF_26</strain>
    </source>
</reference>
<feature type="transmembrane region" description="Helical" evidence="8">
    <location>
        <begin position="168"/>
        <end position="198"/>
    </location>
</feature>
<feature type="transmembrane region" description="Helical" evidence="8">
    <location>
        <begin position="277"/>
        <end position="295"/>
    </location>
</feature>
<evidence type="ECO:0000256" key="2">
    <source>
        <dbReference type="ARBA" id="ARBA00022475"/>
    </source>
</evidence>
<evidence type="ECO:0000256" key="5">
    <source>
        <dbReference type="ARBA" id="ARBA00022692"/>
    </source>
</evidence>
<dbReference type="Proteomes" id="UP000266426">
    <property type="component" value="Unassembled WGS sequence"/>
</dbReference>
<dbReference type="GO" id="GO:0009103">
    <property type="term" value="P:lipopolysaccharide biosynthetic process"/>
    <property type="evidence" value="ECO:0007669"/>
    <property type="project" value="UniProtKB-ARBA"/>
</dbReference>
<evidence type="ECO:0000256" key="8">
    <source>
        <dbReference type="SAM" id="Phobius"/>
    </source>
</evidence>
<dbReference type="PANTHER" id="PTHR33908">
    <property type="entry name" value="MANNOSYLTRANSFERASE YKCB-RELATED"/>
    <property type="match status" value="1"/>
</dbReference>
<dbReference type="GO" id="GO:0005886">
    <property type="term" value="C:plasma membrane"/>
    <property type="evidence" value="ECO:0007669"/>
    <property type="project" value="UniProtKB-SubCell"/>
</dbReference>
<evidence type="ECO:0000313" key="10">
    <source>
        <dbReference type="Proteomes" id="UP000266426"/>
    </source>
</evidence>